<keyword evidence="4" id="KW-1185">Reference proteome</keyword>
<accession>A0A165QMS2</accession>
<keyword evidence="2" id="KW-0812">Transmembrane</keyword>
<feature type="compositionally biased region" description="Polar residues" evidence="1">
    <location>
        <begin position="240"/>
        <end position="265"/>
    </location>
</feature>
<feature type="region of interest" description="Disordered" evidence="1">
    <location>
        <begin position="187"/>
        <end position="364"/>
    </location>
</feature>
<dbReference type="EMBL" id="KV425593">
    <property type="protein sequence ID" value="KZT22634.1"/>
    <property type="molecule type" value="Genomic_DNA"/>
</dbReference>
<feature type="compositionally biased region" description="Low complexity" evidence="1">
    <location>
        <begin position="198"/>
        <end position="218"/>
    </location>
</feature>
<feature type="region of interest" description="Disordered" evidence="1">
    <location>
        <begin position="126"/>
        <end position="164"/>
    </location>
</feature>
<evidence type="ECO:0000313" key="4">
    <source>
        <dbReference type="Proteomes" id="UP000076761"/>
    </source>
</evidence>
<feature type="transmembrane region" description="Helical" evidence="2">
    <location>
        <begin position="100"/>
        <end position="121"/>
    </location>
</feature>
<gene>
    <name evidence="3" type="ORF">NEOLEDRAFT_634706</name>
</gene>
<feature type="compositionally biased region" description="Polar residues" evidence="1">
    <location>
        <begin position="354"/>
        <end position="364"/>
    </location>
</feature>
<evidence type="ECO:0000313" key="3">
    <source>
        <dbReference type="EMBL" id="KZT22634.1"/>
    </source>
</evidence>
<name>A0A165QMS2_9AGAM</name>
<dbReference type="AlphaFoldDB" id="A0A165QMS2"/>
<feature type="compositionally biased region" description="Low complexity" evidence="1">
    <location>
        <begin position="266"/>
        <end position="279"/>
    </location>
</feature>
<protein>
    <submittedName>
        <fullName evidence="3">Uncharacterized protein</fullName>
    </submittedName>
</protein>
<evidence type="ECO:0000256" key="1">
    <source>
        <dbReference type="SAM" id="MobiDB-lite"/>
    </source>
</evidence>
<sequence length="364" mass="37451">MAISSLSGSTSVTPIITNSVSSLSKSAVEHAASDVTSTGKLTTEVVPITHVTSVVTSRDGHLVTSLSTFTSGSITITTTVPTQSTANQSSLKNTATEKGIIAGAVAGFLLVLCLLTVFFVARRRRSRRQAQSQTSNEASSPYVPPMTPALERGFAAPDSRSSSMTEIPRLNFPVVPARLNSMSASIRNPFEDPEESEALSAASSPTSLTSSTEQRSSSMGAVPEGDISIDPFLDPPVAPSMSTTRSGSPSALTTTMPHGSNPTSTSSGRQSADSSNSSSTQRPRMPLGSNPTSSASLIRLSADSLSSSATHGGPPSAWKALLSTPPDENHGGALNGPSRLSSASSALEVPRGTSPVSFRTDTIV</sequence>
<organism evidence="3 4">
    <name type="scientific">Neolentinus lepideus HHB14362 ss-1</name>
    <dbReference type="NCBI Taxonomy" id="1314782"/>
    <lineage>
        <taxon>Eukaryota</taxon>
        <taxon>Fungi</taxon>
        <taxon>Dikarya</taxon>
        <taxon>Basidiomycota</taxon>
        <taxon>Agaricomycotina</taxon>
        <taxon>Agaricomycetes</taxon>
        <taxon>Gloeophyllales</taxon>
        <taxon>Gloeophyllaceae</taxon>
        <taxon>Neolentinus</taxon>
    </lineage>
</organism>
<dbReference type="Proteomes" id="UP000076761">
    <property type="component" value="Unassembled WGS sequence"/>
</dbReference>
<reference evidence="3 4" key="1">
    <citation type="journal article" date="2016" name="Mol. Biol. Evol.">
        <title>Comparative Genomics of Early-Diverging Mushroom-Forming Fungi Provides Insights into the Origins of Lignocellulose Decay Capabilities.</title>
        <authorList>
            <person name="Nagy L.G."/>
            <person name="Riley R."/>
            <person name="Tritt A."/>
            <person name="Adam C."/>
            <person name="Daum C."/>
            <person name="Floudas D."/>
            <person name="Sun H."/>
            <person name="Yadav J.S."/>
            <person name="Pangilinan J."/>
            <person name="Larsson K.H."/>
            <person name="Matsuura K."/>
            <person name="Barry K."/>
            <person name="Labutti K."/>
            <person name="Kuo R."/>
            <person name="Ohm R.A."/>
            <person name="Bhattacharya S.S."/>
            <person name="Shirouzu T."/>
            <person name="Yoshinaga Y."/>
            <person name="Martin F.M."/>
            <person name="Grigoriev I.V."/>
            <person name="Hibbett D.S."/>
        </authorList>
    </citation>
    <scope>NUCLEOTIDE SEQUENCE [LARGE SCALE GENOMIC DNA]</scope>
    <source>
        <strain evidence="3 4">HHB14362 ss-1</strain>
    </source>
</reference>
<dbReference type="InParanoid" id="A0A165QMS2"/>
<keyword evidence="2" id="KW-0472">Membrane</keyword>
<evidence type="ECO:0000256" key="2">
    <source>
        <dbReference type="SAM" id="Phobius"/>
    </source>
</evidence>
<keyword evidence="2" id="KW-1133">Transmembrane helix</keyword>
<proteinExistence type="predicted"/>